<dbReference type="Proteomes" id="UP001501736">
    <property type="component" value="Unassembled WGS sequence"/>
</dbReference>
<reference evidence="3" key="1">
    <citation type="journal article" date="2019" name="Int. J. Syst. Evol. Microbiol.">
        <title>The Global Catalogue of Microorganisms (GCM) 10K type strain sequencing project: providing services to taxonomists for standard genome sequencing and annotation.</title>
        <authorList>
            <consortium name="The Broad Institute Genomics Platform"/>
            <consortium name="The Broad Institute Genome Sequencing Center for Infectious Disease"/>
            <person name="Wu L."/>
            <person name="Ma J."/>
        </authorList>
    </citation>
    <scope>NUCLEOTIDE SEQUENCE [LARGE SCALE GENOMIC DNA]</scope>
    <source>
        <strain evidence="3">JCM 11483</strain>
    </source>
</reference>
<comment type="caution">
    <text evidence="2">The sequence shown here is derived from an EMBL/GenBank/DDBJ whole genome shotgun (WGS) entry which is preliminary data.</text>
</comment>
<evidence type="ECO:0000313" key="2">
    <source>
        <dbReference type="EMBL" id="GAA3280208.1"/>
    </source>
</evidence>
<proteinExistence type="predicted"/>
<name>A0ABP6RC97_9MICC</name>
<sequence>MTSSTSDSTRRRTVDARPVRAQSRPDGSHESVELSAAVARGELLRIRRGVYFDAEAWLTLPPWDRHLVATAATALHHPAAVFCRETALLLHGLPLPRTPDAVHRRTARPQESGRRPPGTLTGAAGPATIRRMLDVPDDGARPHTRGRNALQGFALQRSLAPEWMRRTGETTGVPVSSRIPDGDLWRPPSIPVQLESLPQVLLDTVPRLGTGSAVGVLDALGSERLAPHLPPRLDETLAPDVELLPRRRARRWQQLRAFADPRAESVGESVSRVLIAELGFAPPELQIEFRLPDGRLARVDFYWPETGLVGEFDGEVKYSRAQDLTGLDPADAVIAEKRREDGLRALGHGVARWGWAELREPRALRSILHQAGAPRR</sequence>
<accession>A0ABP6RC97</accession>
<dbReference type="RefSeq" id="WP_344717642.1">
    <property type="nucleotide sequence ID" value="NZ_BAAAYG010000002.1"/>
</dbReference>
<dbReference type="EMBL" id="BAAAYG010000002">
    <property type="protein sequence ID" value="GAA3280208.1"/>
    <property type="molecule type" value="Genomic_DNA"/>
</dbReference>
<feature type="compositionally biased region" description="Basic and acidic residues" evidence="1">
    <location>
        <begin position="8"/>
        <end position="18"/>
    </location>
</feature>
<evidence type="ECO:0008006" key="4">
    <source>
        <dbReference type="Google" id="ProtNLM"/>
    </source>
</evidence>
<protein>
    <recommendedName>
        <fullName evidence="4">Transcriptional regulator, AbiEi antitoxin, Type IV TA system</fullName>
    </recommendedName>
</protein>
<gene>
    <name evidence="2" type="ORF">GCM10020260_04170</name>
</gene>
<evidence type="ECO:0000313" key="3">
    <source>
        <dbReference type="Proteomes" id="UP001501736"/>
    </source>
</evidence>
<feature type="region of interest" description="Disordered" evidence="1">
    <location>
        <begin position="99"/>
        <end position="124"/>
    </location>
</feature>
<organism evidence="2 3">
    <name type="scientific">Nesterenkonia halobia</name>
    <dbReference type="NCBI Taxonomy" id="37922"/>
    <lineage>
        <taxon>Bacteria</taxon>
        <taxon>Bacillati</taxon>
        <taxon>Actinomycetota</taxon>
        <taxon>Actinomycetes</taxon>
        <taxon>Micrococcales</taxon>
        <taxon>Micrococcaceae</taxon>
        <taxon>Nesterenkonia</taxon>
    </lineage>
</organism>
<evidence type="ECO:0000256" key="1">
    <source>
        <dbReference type="SAM" id="MobiDB-lite"/>
    </source>
</evidence>
<keyword evidence="3" id="KW-1185">Reference proteome</keyword>
<feature type="region of interest" description="Disordered" evidence="1">
    <location>
        <begin position="1"/>
        <end position="32"/>
    </location>
</feature>